<dbReference type="AlphaFoldDB" id="A0A0M2SIX8"/>
<dbReference type="PATRIC" id="fig|1432562.3.peg.1597"/>
<keyword evidence="2" id="KW-1185">Reference proteome</keyword>
<dbReference type="Proteomes" id="UP000034287">
    <property type="component" value="Unassembled WGS sequence"/>
</dbReference>
<reference evidence="1 2" key="1">
    <citation type="submission" date="2015-04" db="EMBL/GenBank/DDBJ databases">
        <title>Taxonomic description and genome sequence of Salinicoccus sediminis sp. nov., a novel hyper halotolerant bacterium isolated from marine sediment.</title>
        <authorList>
            <person name="Mathan Kumar R."/>
            <person name="Kaur G."/>
            <person name="Kumar N."/>
            <person name="Kumar A."/>
            <person name="Singh N.K."/>
            <person name="Kaur N."/>
            <person name="Mayilraj S."/>
        </authorList>
    </citation>
    <scope>NUCLEOTIDE SEQUENCE [LARGE SCALE GENOMIC DNA]</scope>
    <source>
        <strain evidence="1 2">SV-16</strain>
    </source>
</reference>
<sequence>MAVNPYLIFKQVAEMPAKLYEGAFRTGPSQLMNYGEIKMRLQGAFFAKRHAMPTDEFRSKWQPGCSNA</sequence>
<protein>
    <submittedName>
        <fullName evidence="1">Uncharacterized protein</fullName>
    </submittedName>
</protein>
<evidence type="ECO:0000313" key="2">
    <source>
        <dbReference type="Proteomes" id="UP000034287"/>
    </source>
</evidence>
<dbReference type="EMBL" id="LAYZ01000023">
    <property type="protein sequence ID" value="KKK34238.1"/>
    <property type="molecule type" value="Genomic_DNA"/>
</dbReference>
<name>A0A0M2SIX8_9STAP</name>
<proteinExistence type="predicted"/>
<organism evidence="1 2">
    <name type="scientific">Salinicoccus sediminis</name>
    <dbReference type="NCBI Taxonomy" id="1432562"/>
    <lineage>
        <taxon>Bacteria</taxon>
        <taxon>Bacillati</taxon>
        <taxon>Bacillota</taxon>
        <taxon>Bacilli</taxon>
        <taxon>Bacillales</taxon>
        <taxon>Staphylococcaceae</taxon>
        <taxon>Salinicoccus</taxon>
    </lineage>
</organism>
<dbReference type="STRING" id="1432562.WN59_08135"/>
<gene>
    <name evidence="1" type="ORF">WN59_08135</name>
</gene>
<dbReference type="OrthoDB" id="9795306at2"/>
<accession>A0A0M2SIX8</accession>
<comment type="caution">
    <text evidence="1">The sequence shown here is derived from an EMBL/GenBank/DDBJ whole genome shotgun (WGS) entry which is preliminary data.</text>
</comment>
<evidence type="ECO:0000313" key="1">
    <source>
        <dbReference type="EMBL" id="KKK34238.1"/>
    </source>
</evidence>
<dbReference type="RefSeq" id="WP_046515535.1">
    <property type="nucleotide sequence ID" value="NZ_LAYZ01000023.1"/>
</dbReference>